<dbReference type="Gene3D" id="3.40.250.10">
    <property type="entry name" value="Rhodanese-like domain"/>
    <property type="match status" value="1"/>
</dbReference>
<protein>
    <recommendedName>
        <fullName evidence="1">Rhodanese domain-containing protein</fullName>
    </recommendedName>
</protein>
<evidence type="ECO:0000313" key="2">
    <source>
        <dbReference type="EMBL" id="KIJ45513.1"/>
    </source>
</evidence>
<dbReference type="Proteomes" id="UP000054279">
    <property type="component" value="Unassembled WGS sequence"/>
</dbReference>
<dbReference type="AlphaFoldDB" id="A0A0C9URL6"/>
<dbReference type="SUPFAM" id="SSF52821">
    <property type="entry name" value="Rhodanese/Cell cycle control phosphatase"/>
    <property type="match status" value="1"/>
</dbReference>
<keyword evidence="3" id="KW-1185">Reference proteome</keyword>
<dbReference type="InterPro" id="IPR001763">
    <property type="entry name" value="Rhodanese-like_dom"/>
</dbReference>
<accession>A0A0C9URL6</accession>
<gene>
    <name evidence="2" type="ORF">M422DRAFT_29649</name>
</gene>
<dbReference type="OrthoDB" id="566238at2759"/>
<dbReference type="PANTHER" id="PTHR44086">
    <property type="entry name" value="THIOSULFATE SULFURTRANSFERASE RDL2, MITOCHONDRIAL-RELATED"/>
    <property type="match status" value="1"/>
</dbReference>
<dbReference type="EMBL" id="KN837111">
    <property type="protein sequence ID" value="KIJ45513.1"/>
    <property type="molecule type" value="Genomic_DNA"/>
</dbReference>
<reference evidence="2 3" key="1">
    <citation type="submission" date="2014-06" db="EMBL/GenBank/DDBJ databases">
        <title>Evolutionary Origins and Diversification of the Mycorrhizal Mutualists.</title>
        <authorList>
            <consortium name="DOE Joint Genome Institute"/>
            <consortium name="Mycorrhizal Genomics Consortium"/>
            <person name="Kohler A."/>
            <person name="Kuo A."/>
            <person name="Nagy L.G."/>
            <person name="Floudas D."/>
            <person name="Copeland A."/>
            <person name="Barry K.W."/>
            <person name="Cichocki N."/>
            <person name="Veneault-Fourrey C."/>
            <person name="LaButti K."/>
            <person name="Lindquist E.A."/>
            <person name="Lipzen A."/>
            <person name="Lundell T."/>
            <person name="Morin E."/>
            <person name="Murat C."/>
            <person name="Riley R."/>
            <person name="Ohm R."/>
            <person name="Sun H."/>
            <person name="Tunlid A."/>
            <person name="Henrissat B."/>
            <person name="Grigoriev I.V."/>
            <person name="Hibbett D.S."/>
            <person name="Martin F."/>
        </authorList>
    </citation>
    <scope>NUCLEOTIDE SEQUENCE [LARGE SCALE GENOMIC DNA]</scope>
    <source>
        <strain evidence="2 3">SS14</strain>
    </source>
</reference>
<dbReference type="SMART" id="SM00450">
    <property type="entry name" value="RHOD"/>
    <property type="match status" value="1"/>
</dbReference>
<dbReference type="GO" id="GO:0005739">
    <property type="term" value="C:mitochondrion"/>
    <property type="evidence" value="ECO:0007669"/>
    <property type="project" value="TreeGrafter"/>
</dbReference>
<sequence length="173" mass="19399">MLRIALRQTIPLARRSILPTIAVLRASASPALPRARFESNTAASHPPAKPLPSWWKPTAVSYEEVKRRSQEPTEDAYLIDVREADEIAQGSIPSAVSLPLSTLPSSLVLKPDEFFLKHAFLKPKRDQEIIFYCRSGKRSTTACEIAEKHGFTNIKNYEGSWLDWVARERGPSS</sequence>
<dbReference type="InterPro" id="IPR036873">
    <property type="entry name" value="Rhodanese-like_dom_sf"/>
</dbReference>
<dbReference type="PROSITE" id="PS50206">
    <property type="entry name" value="RHODANESE_3"/>
    <property type="match status" value="1"/>
</dbReference>
<evidence type="ECO:0000313" key="3">
    <source>
        <dbReference type="Proteomes" id="UP000054279"/>
    </source>
</evidence>
<organism evidence="2 3">
    <name type="scientific">Sphaerobolus stellatus (strain SS14)</name>
    <dbReference type="NCBI Taxonomy" id="990650"/>
    <lineage>
        <taxon>Eukaryota</taxon>
        <taxon>Fungi</taxon>
        <taxon>Dikarya</taxon>
        <taxon>Basidiomycota</taxon>
        <taxon>Agaricomycotina</taxon>
        <taxon>Agaricomycetes</taxon>
        <taxon>Phallomycetidae</taxon>
        <taxon>Geastrales</taxon>
        <taxon>Sphaerobolaceae</taxon>
        <taxon>Sphaerobolus</taxon>
    </lineage>
</organism>
<dbReference type="Pfam" id="PF00581">
    <property type="entry name" value="Rhodanese"/>
    <property type="match status" value="1"/>
</dbReference>
<feature type="domain" description="Rhodanese" evidence="1">
    <location>
        <begin position="72"/>
        <end position="173"/>
    </location>
</feature>
<dbReference type="GO" id="GO:0004792">
    <property type="term" value="F:thiosulfate-cyanide sulfurtransferase activity"/>
    <property type="evidence" value="ECO:0007669"/>
    <property type="project" value="TreeGrafter"/>
</dbReference>
<dbReference type="HOGENOM" id="CLU_089574_0_1_1"/>
<evidence type="ECO:0000259" key="1">
    <source>
        <dbReference type="PROSITE" id="PS50206"/>
    </source>
</evidence>
<name>A0A0C9URL6_SPHS4</name>
<dbReference type="PANTHER" id="PTHR44086:SF10">
    <property type="entry name" value="THIOSULFATE SULFURTRANSFERASE_RHODANESE-LIKE DOMAIN-CONTAINING PROTEIN 3"/>
    <property type="match status" value="1"/>
</dbReference>
<dbReference type="CDD" id="cd01519">
    <property type="entry name" value="RHOD_HSP67B2"/>
    <property type="match status" value="1"/>
</dbReference>
<proteinExistence type="predicted"/>